<reference evidence="1 2" key="1">
    <citation type="journal article" date="2018" name="Sci. Rep.">
        <title>Genomic signatures of local adaptation to the degree of environmental predictability in rotifers.</title>
        <authorList>
            <person name="Franch-Gras L."/>
            <person name="Hahn C."/>
            <person name="Garcia-Roger E.M."/>
            <person name="Carmona M.J."/>
            <person name="Serra M."/>
            <person name="Gomez A."/>
        </authorList>
    </citation>
    <scope>NUCLEOTIDE SEQUENCE [LARGE SCALE GENOMIC DNA]</scope>
    <source>
        <strain evidence="1">HYR1</strain>
    </source>
</reference>
<proteinExistence type="predicted"/>
<accession>A0A3M7PTG9</accession>
<comment type="caution">
    <text evidence="1">The sequence shown here is derived from an EMBL/GenBank/DDBJ whole genome shotgun (WGS) entry which is preliminary data.</text>
</comment>
<keyword evidence="2" id="KW-1185">Reference proteome</keyword>
<evidence type="ECO:0000313" key="1">
    <source>
        <dbReference type="EMBL" id="RNA02406.1"/>
    </source>
</evidence>
<sequence length="122" mass="14443">MGLSVSEREAFRKAVKNMISQMTKSDLEAYFTTQGISRSTIYNAINRIQIGDPLLNFFNLVEKKLIKVFFRFLCVKFINSFIYIHECLNERLFPFIHEYHQDLDYIFWPDSASSHYSILRTA</sequence>
<evidence type="ECO:0000313" key="2">
    <source>
        <dbReference type="Proteomes" id="UP000276133"/>
    </source>
</evidence>
<protein>
    <submittedName>
        <fullName evidence="1">Uncharacterized protein</fullName>
    </submittedName>
</protein>
<dbReference type="Proteomes" id="UP000276133">
    <property type="component" value="Unassembled WGS sequence"/>
</dbReference>
<dbReference type="EMBL" id="REGN01008903">
    <property type="protein sequence ID" value="RNA02406.1"/>
    <property type="molecule type" value="Genomic_DNA"/>
</dbReference>
<gene>
    <name evidence="1" type="ORF">BpHYR1_037805</name>
</gene>
<name>A0A3M7PTG9_BRAPC</name>
<organism evidence="1 2">
    <name type="scientific">Brachionus plicatilis</name>
    <name type="common">Marine rotifer</name>
    <name type="synonym">Brachionus muelleri</name>
    <dbReference type="NCBI Taxonomy" id="10195"/>
    <lineage>
        <taxon>Eukaryota</taxon>
        <taxon>Metazoa</taxon>
        <taxon>Spiralia</taxon>
        <taxon>Gnathifera</taxon>
        <taxon>Rotifera</taxon>
        <taxon>Eurotatoria</taxon>
        <taxon>Monogononta</taxon>
        <taxon>Pseudotrocha</taxon>
        <taxon>Ploima</taxon>
        <taxon>Brachionidae</taxon>
        <taxon>Brachionus</taxon>
    </lineage>
</organism>
<dbReference type="OrthoDB" id="8045861at2759"/>
<dbReference type="AlphaFoldDB" id="A0A3M7PTG9"/>